<dbReference type="GO" id="GO:0045907">
    <property type="term" value="P:positive regulation of vasoconstriction"/>
    <property type="evidence" value="ECO:0007669"/>
    <property type="project" value="TreeGrafter"/>
</dbReference>
<feature type="transmembrane region" description="Helical" evidence="10">
    <location>
        <begin position="191"/>
        <end position="210"/>
    </location>
</feature>
<dbReference type="SUPFAM" id="SSF81321">
    <property type="entry name" value="Family A G protein-coupled receptor-like"/>
    <property type="match status" value="1"/>
</dbReference>
<dbReference type="AlphaFoldDB" id="A0A401S8N2"/>
<keyword evidence="3 10" id="KW-0812">Transmembrane</keyword>
<feature type="transmembrane region" description="Helical" evidence="10">
    <location>
        <begin position="103"/>
        <end position="124"/>
    </location>
</feature>
<evidence type="ECO:0000313" key="14">
    <source>
        <dbReference type="Proteomes" id="UP000287033"/>
    </source>
</evidence>
<dbReference type="GO" id="GO:0001992">
    <property type="term" value="P:regulation of systemic arterial blood pressure by vasopressin"/>
    <property type="evidence" value="ECO:0007669"/>
    <property type="project" value="TreeGrafter"/>
</dbReference>
<evidence type="ECO:0000256" key="10">
    <source>
        <dbReference type="RuleBase" id="RU046427"/>
    </source>
</evidence>
<dbReference type="InterPro" id="IPR001817">
    <property type="entry name" value="Vasoprsn_rcpt"/>
</dbReference>
<evidence type="ECO:0000259" key="12">
    <source>
        <dbReference type="PROSITE" id="PS50262"/>
    </source>
</evidence>
<gene>
    <name evidence="13" type="ORF">chiPu_0005188</name>
</gene>
<comment type="caution">
    <text evidence="13">The sequence shown here is derived from an EMBL/GenBank/DDBJ whole genome shotgun (WGS) entry which is preliminary data.</text>
</comment>
<evidence type="ECO:0000256" key="11">
    <source>
        <dbReference type="SAM" id="MobiDB-lite"/>
    </source>
</evidence>
<dbReference type="PRINTS" id="PR00896">
    <property type="entry name" value="VASOPRESSINR"/>
</dbReference>
<evidence type="ECO:0000256" key="1">
    <source>
        <dbReference type="ARBA" id="ARBA00004651"/>
    </source>
</evidence>
<dbReference type="InterPro" id="IPR017452">
    <property type="entry name" value="GPCR_Rhodpsn_7TM"/>
</dbReference>
<keyword evidence="4 10" id="KW-1133">Transmembrane helix</keyword>
<evidence type="ECO:0000256" key="7">
    <source>
        <dbReference type="ARBA" id="ARBA00023170"/>
    </source>
</evidence>
<evidence type="ECO:0000256" key="5">
    <source>
        <dbReference type="ARBA" id="ARBA00023040"/>
    </source>
</evidence>
<dbReference type="GO" id="GO:0005886">
    <property type="term" value="C:plasma membrane"/>
    <property type="evidence" value="ECO:0007669"/>
    <property type="project" value="UniProtKB-SubCell"/>
</dbReference>
<evidence type="ECO:0000256" key="3">
    <source>
        <dbReference type="ARBA" id="ARBA00022692"/>
    </source>
</evidence>
<comment type="subcellular location">
    <subcellularLocation>
        <location evidence="1 10">Cell membrane</location>
        <topology evidence="1 10">Multi-pass membrane protein</topology>
    </subcellularLocation>
</comment>
<dbReference type="GO" id="GO:0042277">
    <property type="term" value="F:peptide binding"/>
    <property type="evidence" value="ECO:0007669"/>
    <property type="project" value="TreeGrafter"/>
</dbReference>
<evidence type="ECO:0000256" key="8">
    <source>
        <dbReference type="ARBA" id="ARBA00023180"/>
    </source>
</evidence>
<dbReference type="OrthoDB" id="5987909at2759"/>
<dbReference type="GO" id="GO:0032870">
    <property type="term" value="P:cellular response to hormone stimulus"/>
    <property type="evidence" value="ECO:0007669"/>
    <property type="project" value="TreeGrafter"/>
</dbReference>
<reference evidence="13 14" key="1">
    <citation type="journal article" date="2018" name="Nat. Ecol. Evol.">
        <title>Shark genomes provide insights into elasmobranch evolution and the origin of vertebrates.</title>
        <authorList>
            <person name="Hara Y"/>
            <person name="Yamaguchi K"/>
            <person name="Onimaru K"/>
            <person name="Kadota M"/>
            <person name="Koyanagi M"/>
            <person name="Keeley SD"/>
            <person name="Tatsumi K"/>
            <person name="Tanaka K"/>
            <person name="Motone F"/>
            <person name="Kageyama Y"/>
            <person name="Nozu R"/>
            <person name="Adachi N"/>
            <person name="Nishimura O"/>
            <person name="Nakagawa R"/>
            <person name="Tanegashima C"/>
            <person name="Kiyatake I"/>
            <person name="Matsumoto R"/>
            <person name="Murakumo K"/>
            <person name="Nishida K"/>
            <person name="Terakita A"/>
            <person name="Kuratani S"/>
            <person name="Sato K"/>
            <person name="Hyodo S Kuraku.S."/>
        </authorList>
    </citation>
    <scope>NUCLEOTIDE SEQUENCE [LARGE SCALE GENOMIC DNA]</scope>
</reference>
<organism evidence="13 14">
    <name type="scientific">Chiloscyllium punctatum</name>
    <name type="common">Brownbanded bambooshark</name>
    <name type="synonym">Hemiscyllium punctatum</name>
    <dbReference type="NCBI Taxonomy" id="137246"/>
    <lineage>
        <taxon>Eukaryota</taxon>
        <taxon>Metazoa</taxon>
        <taxon>Chordata</taxon>
        <taxon>Craniata</taxon>
        <taxon>Vertebrata</taxon>
        <taxon>Chondrichthyes</taxon>
        <taxon>Elasmobranchii</taxon>
        <taxon>Galeomorphii</taxon>
        <taxon>Galeoidea</taxon>
        <taxon>Orectolobiformes</taxon>
        <taxon>Hemiscylliidae</taxon>
        <taxon>Chiloscyllium</taxon>
    </lineage>
</organism>
<protein>
    <recommendedName>
        <fullName evidence="12">G-protein coupled receptors family 1 profile domain-containing protein</fullName>
    </recommendedName>
</protein>
<evidence type="ECO:0000256" key="2">
    <source>
        <dbReference type="ARBA" id="ARBA00022475"/>
    </source>
</evidence>
<feature type="domain" description="G-protein coupled receptors family 1 profile" evidence="12">
    <location>
        <begin position="45"/>
        <end position="292"/>
    </location>
</feature>
<dbReference type="InterPro" id="IPR000276">
    <property type="entry name" value="GPCR_Rhodpsn"/>
</dbReference>
<proteinExistence type="inferred from homology"/>
<dbReference type="PANTHER" id="PTHR24241:SF20">
    <property type="entry name" value="VASOPRESSIN V2 RECEPTOR"/>
    <property type="match status" value="1"/>
</dbReference>
<dbReference type="PROSITE" id="PS50262">
    <property type="entry name" value="G_PROTEIN_RECEP_F1_2"/>
    <property type="match status" value="1"/>
</dbReference>
<comment type="caution">
    <text evidence="10">Lacks conserved residue(s) required for the propagation of feature annotation.</text>
</comment>
<keyword evidence="9 10" id="KW-0807">Transducer</keyword>
<keyword evidence="8 10" id="KW-0325">Glycoprotein</keyword>
<keyword evidence="6 10" id="KW-0472">Membrane</keyword>
<feature type="compositionally biased region" description="Polar residues" evidence="11">
    <location>
        <begin position="1"/>
        <end position="18"/>
    </location>
</feature>
<sequence>MRGEFNQNSTQRESSPANGTLPVGDKPVAAKIAVLSFVFVLATLGNCIFLCTLWRKRRKNSRTRLFLFHLCTADLVVAFFQVLPQLLWEVTDQFKAPNVVCKAVKYLQVVGMFASTYLLVAMTLDRHQAICKPMAAITKASWQRYLTVALAWGFSLLFSLPQVFIFSIEEVQPRVFQCWATFIKPWGRKSYITWTALVIFVIPAVILIICQFKICRTIYLTGKTNRLERIALTEANVKGTQAGTAKRIPSSLLKTLKMTFLVVMLYILCWAPFFIVQLWSVWDPTGGPVEGE</sequence>
<feature type="transmembrane region" description="Helical" evidence="10">
    <location>
        <begin position="260"/>
        <end position="282"/>
    </location>
</feature>
<dbReference type="Gene3D" id="1.20.1070.10">
    <property type="entry name" value="Rhodopsin 7-helix transmembrane proteins"/>
    <property type="match status" value="1"/>
</dbReference>
<comment type="similarity">
    <text evidence="10">Belongs to the G-protein coupled receptor 1 family. Vasopressin/oxytocin receptor subfamily.</text>
</comment>
<keyword evidence="7 10" id="KW-0675">Receptor</keyword>
<dbReference type="GO" id="GO:0005000">
    <property type="term" value="F:vasopressin receptor activity"/>
    <property type="evidence" value="ECO:0007669"/>
    <property type="project" value="InterPro"/>
</dbReference>
<dbReference type="Proteomes" id="UP000287033">
    <property type="component" value="Unassembled WGS sequence"/>
</dbReference>
<dbReference type="PRINTS" id="PR00237">
    <property type="entry name" value="GPCRRHODOPSN"/>
</dbReference>
<evidence type="ECO:0000256" key="4">
    <source>
        <dbReference type="ARBA" id="ARBA00022989"/>
    </source>
</evidence>
<name>A0A401S8N2_CHIPU</name>
<dbReference type="OMA" id="TTIYFNM"/>
<accession>A0A401S8N2</accession>
<keyword evidence="2" id="KW-1003">Cell membrane</keyword>
<feature type="region of interest" description="Disordered" evidence="11">
    <location>
        <begin position="1"/>
        <end position="21"/>
    </location>
</feature>
<dbReference type="STRING" id="137246.A0A401S8N2"/>
<dbReference type="PANTHER" id="PTHR24241">
    <property type="entry name" value="NEUROPEPTIDE RECEPTOR-RELATED G-PROTEIN COUPLED RECEPTOR"/>
    <property type="match status" value="1"/>
</dbReference>
<feature type="transmembrane region" description="Helical" evidence="10">
    <location>
        <begin position="32"/>
        <end position="53"/>
    </location>
</feature>
<feature type="transmembrane region" description="Helical" evidence="10">
    <location>
        <begin position="145"/>
        <end position="166"/>
    </location>
</feature>
<dbReference type="Pfam" id="PF00001">
    <property type="entry name" value="7tm_1"/>
    <property type="match status" value="1"/>
</dbReference>
<dbReference type="PROSITE" id="PS00237">
    <property type="entry name" value="G_PROTEIN_RECEP_F1_1"/>
    <property type="match status" value="1"/>
</dbReference>
<feature type="transmembrane region" description="Helical" evidence="10">
    <location>
        <begin position="65"/>
        <end position="83"/>
    </location>
</feature>
<evidence type="ECO:0000313" key="13">
    <source>
        <dbReference type="EMBL" id="GCC26768.1"/>
    </source>
</evidence>
<keyword evidence="5 10" id="KW-0297">G-protein coupled receptor</keyword>
<evidence type="ECO:0000256" key="6">
    <source>
        <dbReference type="ARBA" id="ARBA00023136"/>
    </source>
</evidence>
<keyword evidence="14" id="KW-1185">Reference proteome</keyword>
<evidence type="ECO:0000256" key="9">
    <source>
        <dbReference type="ARBA" id="ARBA00023224"/>
    </source>
</evidence>
<dbReference type="EMBL" id="BEZZ01000137">
    <property type="protein sequence ID" value="GCC26768.1"/>
    <property type="molecule type" value="Genomic_DNA"/>
</dbReference>